<dbReference type="SUPFAM" id="SSF46966">
    <property type="entry name" value="Spectrin repeat"/>
    <property type="match status" value="2"/>
</dbReference>
<name>A0A6H5GBK8_9HEMI</name>
<dbReference type="Gene3D" id="1.20.58.60">
    <property type="match status" value="1"/>
</dbReference>
<dbReference type="EMBL" id="CADCXU010009368">
    <property type="protein sequence ID" value="CAB0000298.1"/>
    <property type="molecule type" value="Genomic_DNA"/>
</dbReference>
<sequence length="204" mass="23140">VSRAKKGHPSGLGSLSIVERKATLRQTSSIVQDIVSFEPMIQSVTSKAEDLQQAAPASEITCKYENLSRTAKELYEKQRETVEGHQAFIDAGNDFSTWVRAAKERLSKCEEPTGDKESLATKLNHLKSGIMKWTEYEDQYKEAVEWLSKTEESVQSFNKLQSTLEAKRATLELFQDHLQTLFGWQQELDNLNLKAQVCLPLINF</sequence>
<organism evidence="1 2">
    <name type="scientific">Nesidiocoris tenuis</name>
    <dbReference type="NCBI Taxonomy" id="355587"/>
    <lineage>
        <taxon>Eukaryota</taxon>
        <taxon>Metazoa</taxon>
        <taxon>Ecdysozoa</taxon>
        <taxon>Arthropoda</taxon>
        <taxon>Hexapoda</taxon>
        <taxon>Insecta</taxon>
        <taxon>Pterygota</taxon>
        <taxon>Neoptera</taxon>
        <taxon>Paraneoptera</taxon>
        <taxon>Hemiptera</taxon>
        <taxon>Heteroptera</taxon>
        <taxon>Panheteroptera</taxon>
        <taxon>Cimicomorpha</taxon>
        <taxon>Miridae</taxon>
        <taxon>Dicyphina</taxon>
        <taxon>Nesidiocoris</taxon>
    </lineage>
</organism>
<reference evidence="1 2" key="1">
    <citation type="submission" date="2020-02" db="EMBL/GenBank/DDBJ databases">
        <authorList>
            <person name="Ferguson B K."/>
        </authorList>
    </citation>
    <scope>NUCLEOTIDE SEQUENCE [LARGE SCALE GENOMIC DNA]</scope>
</reference>
<dbReference type="OrthoDB" id="6596120at2759"/>
<protein>
    <recommendedName>
        <fullName evidence="3">SYNE1</fullName>
    </recommendedName>
</protein>
<keyword evidence="2" id="KW-1185">Reference proteome</keyword>
<feature type="non-terminal residue" evidence="1">
    <location>
        <position position="1"/>
    </location>
</feature>
<accession>A0A6H5GBK8</accession>
<dbReference type="AlphaFoldDB" id="A0A6H5GBK8"/>
<proteinExistence type="predicted"/>
<evidence type="ECO:0000313" key="1">
    <source>
        <dbReference type="EMBL" id="CAB0000298.1"/>
    </source>
</evidence>
<dbReference type="Proteomes" id="UP000479000">
    <property type="component" value="Unassembled WGS sequence"/>
</dbReference>
<evidence type="ECO:0000313" key="2">
    <source>
        <dbReference type="Proteomes" id="UP000479000"/>
    </source>
</evidence>
<evidence type="ECO:0008006" key="3">
    <source>
        <dbReference type="Google" id="ProtNLM"/>
    </source>
</evidence>
<gene>
    <name evidence="1" type="ORF">NTEN_LOCUS6290</name>
</gene>